<evidence type="ECO:0000259" key="11">
    <source>
        <dbReference type="Pfam" id="PF05193"/>
    </source>
</evidence>
<dbReference type="PANTHER" id="PTHR43690:SF17">
    <property type="entry name" value="PROTEIN YHJJ"/>
    <property type="match status" value="1"/>
</dbReference>
<sequence>MKRIFTFIAVLFSAVLVFAQGPQIQQLPDDPAVRKGKLDNGLTYYIRHNDKPEGRAEFYLATNVGAIQETPDQDGLAHFLEHMCFNGTKNFPDKALLEYLQSIGAEFGRNINAATGVEQTTYMLNNIPVSRTGIVDTCLLIMHDYSHFVTCDPIEIDKERGVIIEEKRSRNNASWRMREKSLPYYFGDSKYATCTLIGSQENLENFKPESLVSFYRTWYRPDLQAVIVVGDIDVDYVENKIKDLFGDIPAVENPTPKVMPVIPDNREPAVGIITDPEASITSIEMLWKRPARPEELNSTDAGMFLDLLNTYIAVIMYERFSDITSQPDAPFLGANFGNGNLCETCDVTMGDITCKDGQAIPAFKAFMAEIEKMKRFGFTDGEVSRAKDNILRAYEKAADAASTRTNSEFIDLYTANFFDNQAYMEPATEYEYAKSMCSQINSGLLNEVVAQMAPDTNLVILYKAPEKEGLAHPTEADFLTALEEVESAEIEANKEENIDRPLLDPASLKGAKVKKEKETIYGATEWTLKNGARVVVFPTDFKKDQVIIQLSKEGGRSIIATEDLPSFEDNIYELFEHNSGISEFPSTTLSKMLAGKSVSITSSIGGIRHGLIATASPKDLETAFQLLYLKFVDPRFDFDEYMLGIEQIKALLPNLETQPNFIFQNRMSKVLYGDNPRNIDISEEVLEKASMETIERVYRDQLFKDVAGATIYIVGNVDPATLKPLVEKYIGSLPKGRKATEWVDNIPEITKGRVEEVFTADMETPMNTVLQVWTAYIPYSVRNTVLLDAASYILDMVYTETLREEEGGTYGASANMSMQRLPKERALIQVYFNTNPEQSDKLRELAIKGLEDLANEGPTEEQIAMTVENFKKKIPESRISNTYWLSNIQNWYNYGGEDYDALYEAALDDINSENIKSILQSILEQGNFVEIVMGPSGQE</sequence>
<evidence type="ECO:0000256" key="8">
    <source>
        <dbReference type="RuleBase" id="RU004447"/>
    </source>
</evidence>
<dbReference type="InterPro" id="IPR011765">
    <property type="entry name" value="Pept_M16_N"/>
</dbReference>
<dbReference type="Gene3D" id="3.30.830.10">
    <property type="entry name" value="Metalloenzyme, LuxS/M16 peptidase-like"/>
    <property type="match status" value="4"/>
</dbReference>
<dbReference type="InterPro" id="IPR011249">
    <property type="entry name" value="Metalloenz_LuxS/M16"/>
</dbReference>
<accession>A0A9D9ERQ5</accession>
<evidence type="ECO:0000259" key="10">
    <source>
        <dbReference type="Pfam" id="PF00675"/>
    </source>
</evidence>
<feature type="domain" description="Peptidase M16 C-terminal" evidence="11">
    <location>
        <begin position="709"/>
        <end position="868"/>
    </location>
</feature>
<dbReference type="EMBL" id="JADIMI010000061">
    <property type="protein sequence ID" value="MBO8452434.1"/>
    <property type="molecule type" value="Genomic_DNA"/>
</dbReference>
<dbReference type="Pfam" id="PF05193">
    <property type="entry name" value="Peptidase_M16_C"/>
    <property type="match status" value="2"/>
</dbReference>
<keyword evidence="9" id="KW-0732">Signal</keyword>
<dbReference type="AlphaFoldDB" id="A0A9D9ERQ5"/>
<evidence type="ECO:0000256" key="7">
    <source>
        <dbReference type="ARBA" id="ARBA00023049"/>
    </source>
</evidence>
<dbReference type="Proteomes" id="UP000823661">
    <property type="component" value="Unassembled WGS sequence"/>
</dbReference>
<feature type="chain" id="PRO_5038385456" evidence="9">
    <location>
        <begin position="20"/>
        <end position="939"/>
    </location>
</feature>
<reference evidence="12" key="1">
    <citation type="submission" date="2020-10" db="EMBL/GenBank/DDBJ databases">
        <authorList>
            <person name="Gilroy R."/>
        </authorList>
    </citation>
    <scope>NUCLEOTIDE SEQUENCE</scope>
    <source>
        <strain evidence="12">B1-20833</strain>
    </source>
</reference>
<keyword evidence="6" id="KW-0862">Zinc</keyword>
<gene>
    <name evidence="12" type="ORF">IAC06_06085</name>
</gene>
<evidence type="ECO:0000256" key="6">
    <source>
        <dbReference type="ARBA" id="ARBA00022833"/>
    </source>
</evidence>
<dbReference type="InterPro" id="IPR050626">
    <property type="entry name" value="Peptidase_M16"/>
</dbReference>
<evidence type="ECO:0000313" key="13">
    <source>
        <dbReference type="Proteomes" id="UP000823661"/>
    </source>
</evidence>
<name>A0A9D9ERQ5_9BACT</name>
<dbReference type="SUPFAM" id="SSF63411">
    <property type="entry name" value="LuxS/MPP-like metallohydrolase"/>
    <property type="match status" value="4"/>
</dbReference>
<dbReference type="Pfam" id="PF00675">
    <property type="entry name" value="Peptidase_M16"/>
    <property type="match status" value="1"/>
</dbReference>
<evidence type="ECO:0000256" key="2">
    <source>
        <dbReference type="ARBA" id="ARBA00007261"/>
    </source>
</evidence>
<comment type="similarity">
    <text evidence="2 8">Belongs to the peptidase M16 family.</text>
</comment>
<evidence type="ECO:0000256" key="3">
    <source>
        <dbReference type="ARBA" id="ARBA00022670"/>
    </source>
</evidence>
<dbReference type="PROSITE" id="PS00143">
    <property type="entry name" value="INSULINASE"/>
    <property type="match status" value="1"/>
</dbReference>
<keyword evidence="5" id="KW-0378">Hydrolase</keyword>
<feature type="domain" description="Peptidase M16 C-terminal" evidence="11">
    <location>
        <begin position="206"/>
        <end position="389"/>
    </location>
</feature>
<dbReference type="InterPro" id="IPR007863">
    <property type="entry name" value="Peptidase_M16_C"/>
</dbReference>
<keyword evidence="7" id="KW-0482">Metalloprotease</keyword>
<feature type="signal peptide" evidence="9">
    <location>
        <begin position="1"/>
        <end position="19"/>
    </location>
</feature>
<dbReference type="GO" id="GO:0004222">
    <property type="term" value="F:metalloendopeptidase activity"/>
    <property type="evidence" value="ECO:0007669"/>
    <property type="project" value="InterPro"/>
</dbReference>
<proteinExistence type="inferred from homology"/>
<comment type="caution">
    <text evidence="12">The sequence shown here is derived from an EMBL/GenBank/DDBJ whole genome shotgun (WGS) entry which is preliminary data.</text>
</comment>
<evidence type="ECO:0000313" key="12">
    <source>
        <dbReference type="EMBL" id="MBO8452434.1"/>
    </source>
</evidence>
<feature type="domain" description="Peptidase M16 N-terminal" evidence="10">
    <location>
        <begin position="49"/>
        <end position="175"/>
    </location>
</feature>
<comment type="cofactor">
    <cofactor evidence="1">
        <name>Zn(2+)</name>
        <dbReference type="ChEBI" id="CHEBI:29105"/>
    </cofactor>
</comment>
<evidence type="ECO:0000256" key="4">
    <source>
        <dbReference type="ARBA" id="ARBA00022723"/>
    </source>
</evidence>
<dbReference type="PANTHER" id="PTHR43690">
    <property type="entry name" value="NARDILYSIN"/>
    <property type="match status" value="1"/>
</dbReference>
<protein>
    <submittedName>
        <fullName evidence="12">Insulinase family protein</fullName>
    </submittedName>
</protein>
<organism evidence="12 13">
    <name type="scientific">Candidatus Cryptobacteroides intestinavium</name>
    <dbReference type="NCBI Taxonomy" id="2840766"/>
    <lineage>
        <taxon>Bacteria</taxon>
        <taxon>Pseudomonadati</taxon>
        <taxon>Bacteroidota</taxon>
        <taxon>Bacteroidia</taxon>
        <taxon>Bacteroidales</taxon>
        <taxon>Candidatus Cryptobacteroides</taxon>
    </lineage>
</organism>
<dbReference type="GO" id="GO:0006508">
    <property type="term" value="P:proteolysis"/>
    <property type="evidence" value="ECO:0007669"/>
    <property type="project" value="UniProtKB-KW"/>
</dbReference>
<dbReference type="InterPro" id="IPR001431">
    <property type="entry name" value="Pept_M16_Zn_BS"/>
</dbReference>
<keyword evidence="4" id="KW-0479">Metal-binding</keyword>
<reference evidence="12" key="2">
    <citation type="journal article" date="2021" name="PeerJ">
        <title>Extensive microbial diversity within the chicken gut microbiome revealed by metagenomics and culture.</title>
        <authorList>
            <person name="Gilroy R."/>
            <person name="Ravi A."/>
            <person name="Getino M."/>
            <person name="Pursley I."/>
            <person name="Horton D.L."/>
            <person name="Alikhan N.F."/>
            <person name="Baker D."/>
            <person name="Gharbi K."/>
            <person name="Hall N."/>
            <person name="Watson M."/>
            <person name="Adriaenssens E.M."/>
            <person name="Foster-Nyarko E."/>
            <person name="Jarju S."/>
            <person name="Secka A."/>
            <person name="Antonio M."/>
            <person name="Oren A."/>
            <person name="Chaudhuri R.R."/>
            <person name="La Ragione R."/>
            <person name="Hildebrand F."/>
            <person name="Pallen M.J."/>
        </authorList>
    </citation>
    <scope>NUCLEOTIDE SEQUENCE</scope>
    <source>
        <strain evidence="12">B1-20833</strain>
    </source>
</reference>
<dbReference type="GO" id="GO:0046872">
    <property type="term" value="F:metal ion binding"/>
    <property type="evidence" value="ECO:0007669"/>
    <property type="project" value="UniProtKB-KW"/>
</dbReference>
<evidence type="ECO:0000256" key="1">
    <source>
        <dbReference type="ARBA" id="ARBA00001947"/>
    </source>
</evidence>
<keyword evidence="3" id="KW-0645">Protease</keyword>
<evidence type="ECO:0000256" key="5">
    <source>
        <dbReference type="ARBA" id="ARBA00022801"/>
    </source>
</evidence>
<evidence type="ECO:0000256" key="9">
    <source>
        <dbReference type="SAM" id="SignalP"/>
    </source>
</evidence>